<evidence type="ECO:0000313" key="1">
    <source>
        <dbReference type="EMBL" id="JAE10478.1"/>
    </source>
</evidence>
<protein>
    <submittedName>
        <fullName evidence="1">Uncharacterized protein</fullName>
    </submittedName>
</protein>
<accession>A0A0A9FQA5</accession>
<sequence>MGIHEQHATDECKTALLEQKYSTVFVQQQQPSLDYTLIIATQA</sequence>
<organism evidence="1">
    <name type="scientific">Arundo donax</name>
    <name type="common">Giant reed</name>
    <name type="synonym">Donax arundinaceus</name>
    <dbReference type="NCBI Taxonomy" id="35708"/>
    <lineage>
        <taxon>Eukaryota</taxon>
        <taxon>Viridiplantae</taxon>
        <taxon>Streptophyta</taxon>
        <taxon>Embryophyta</taxon>
        <taxon>Tracheophyta</taxon>
        <taxon>Spermatophyta</taxon>
        <taxon>Magnoliopsida</taxon>
        <taxon>Liliopsida</taxon>
        <taxon>Poales</taxon>
        <taxon>Poaceae</taxon>
        <taxon>PACMAD clade</taxon>
        <taxon>Arundinoideae</taxon>
        <taxon>Arundineae</taxon>
        <taxon>Arundo</taxon>
    </lineage>
</organism>
<proteinExistence type="predicted"/>
<reference evidence="1" key="1">
    <citation type="submission" date="2014-09" db="EMBL/GenBank/DDBJ databases">
        <authorList>
            <person name="Magalhaes I.L.F."/>
            <person name="Oliveira U."/>
            <person name="Santos F.R."/>
            <person name="Vidigal T.H.D.A."/>
            <person name="Brescovit A.D."/>
            <person name="Santos A.J."/>
        </authorList>
    </citation>
    <scope>NUCLEOTIDE SEQUENCE</scope>
    <source>
        <tissue evidence="1">Shoot tissue taken approximately 20 cm above the soil surface</tissue>
    </source>
</reference>
<dbReference type="EMBL" id="GBRH01187418">
    <property type="protein sequence ID" value="JAE10478.1"/>
    <property type="molecule type" value="Transcribed_RNA"/>
</dbReference>
<reference evidence="1" key="2">
    <citation type="journal article" date="2015" name="Data Brief">
        <title>Shoot transcriptome of the giant reed, Arundo donax.</title>
        <authorList>
            <person name="Barrero R.A."/>
            <person name="Guerrero F.D."/>
            <person name="Moolhuijzen P."/>
            <person name="Goolsby J.A."/>
            <person name="Tidwell J."/>
            <person name="Bellgard S.E."/>
            <person name="Bellgard M.I."/>
        </authorList>
    </citation>
    <scope>NUCLEOTIDE SEQUENCE</scope>
    <source>
        <tissue evidence="1">Shoot tissue taken approximately 20 cm above the soil surface</tissue>
    </source>
</reference>
<dbReference type="AlphaFoldDB" id="A0A0A9FQA5"/>
<name>A0A0A9FQA5_ARUDO</name>